<dbReference type="InterPro" id="IPR000719">
    <property type="entry name" value="Prot_kinase_dom"/>
</dbReference>
<evidence type="ECO:0000259" key="17">
    <source>
        <dbReference type="PROSITE" id="PS51473"/>
    </source>
</evidence>
<gene>
    <name evidence="19" type="primary">LOC107420620</name>
</gene>
<keyword evidence="3" id="KW-0808">Transferase</keyword>
<evidence type="ECO:0000313" key="18">
    <source>
        <dbReference type="Proteomes" id="UP001652623"/>
    </source>
</evidence>
<keyword evidence="2" id="KW-0723">Serine/threonine-protein kinase</keyword>
<evidence type="ECO:0000256" key="7">
    <source>
        <dbReference type="ARBA" id="ARBA00022741"/>
    </source>
</evidence>
<keyword evidence="6" id="KW-0677">Repeat</keyword>
<evidence type="ECO:0000256" key="14">
    <source>
        <dbReference type="SAM" id="Phobius"/>
    </source>
</evidence>
<feature type="domain" description="Gnk2-homologous" evidence="17">
    <location>
        <begin position="138"/>
        <end position="247"/>
    </location>
</feature>
<dbReference type="PROSITE" id="PS50011">
    <property type="entry name" value="PROTEIN_KINASE_DOM"/>
    <property type="match status" value="1"/>
</dbReference>
<feature type="transmembrane region" description="Helical" evidence="14">
    <location>
        <begin position="266"/>
        <end position="290"/>
    </location>
</feature>
<dbReference type="GeneID" id="107420620"/>
<dbReference type="InterPro" id="IPR001245">
    <property type="entry name" value="Ser-Thr/Tyr_kinase_cat_dom"/>
</dbReference>
<dbReference type="Pfam" id="PF07714">
    <property type="entry name" value="PK_Tyr_Ser-Thr"/>
    <property type="match status" value="1"/>
</dbReference>
<dbReference type="InterPro" id="IPR002902">
    <property type="entry name" value="GNK2"/>
</dbReference>
<dbReference type="PROSITE" id="PS00108">
    <property type="entry name" value="PROTEIN_KINASE_ST"/>
    <property type="match status" value="1"/>
</dbReference>
<accession>A0ABM3IH84</accession>
<dbReference type="PANTHER" id="PTHR27002:SF679">
    <property type="entry name" value="CYSTEINE-RICH RECEPTOR-LIKE PROTEIN KINASE 10 ISOFORM X1"/>
    <property type="match status" value="1"/>
</dbReference>
<comment type="subcellular location">
    <subcellularLocation>
        <location evidence="1">Membrane</location>
        <topology evidence="1">Single-pass membrane protein</topology>
    </subcellularLocation>
</comment>
<dbReference type="SUPFAM" id="SSF56112">
    <property type="entry name" value="Protein kinase-like (PK-like)"/>
    <property type="match status" value="1"/>
</dbReference>
<feature type="chain" id="PRO_5046646564" evidence="15">
    <location>
        <begin position="30"/>
        <end position="677"/>
    </location>
</feature>
<dbReference type="Gene3D" id="1.10.510.10">
    <property type="entry name" value="Transferase(Phosphotransferase) domain 1"/>
    <property type="match status" value="1"/>
</dbReference>
<evidence type="ECO:0000256" key="15">
    <source>
        <dbReference type="SAM" id="SignalP"/>
    </source>
</evidence>
<keyword evidence="4 14" id="KW-0812">Transmembrane</keyword>
<keyword evidence="10 14" id="KW-1133">Transmembrane helix</keyword>
<evidence type="ECO:0000256" key="13">
    <source>
        <dbReference type="ARBA" id="ARBA00023180"/>
    </source>
</evidence>
<dbReference type="Pfam" id="PF01657">
    <property type="entry name" value="Stress-antifung"/>
    <property type="match status" value="2"/>
</dbReference>
<evidence type="ECO:0000256" key="8">
    <source>
        <dbReference type="ARBA" id="ARBA00022777"/>
    </source>
</evidence>
<dbReference type="InterPro" id="IPR038408">
    <property type="entry name" value="GNK2_sf"/>
</dbReference>
<dbReference type="Gene3D" id="3.30.200.20">
    <property type="entry name" value="Phosphorylase Kinase, domain 1"/>
    <property type="match status" value="1"/>
</dbReference>
<organism evidence="18 19">
    <name type="scientific">Ziziphus jujuba</name>
    <name type="common">Chinese jujube</name>
    <name type="synonym">Ziziphus sativa</name>
    <dbReference type="NCBI Taxonomy" id="326968"/>
    <lineage>
        <taxon>Eukaryota</taxon>
        <taxon>Viridiplantae</taxon>
        <taxon>Streptophyta</taxon>
        <taxon>Embryophyta</taxon>
        <taxon>Tracheophyta</taxon>
        <taxon>Spermatophyta</taxon>
        <taxon>Magnoliopsida</taxon>
        <taxon>eudicotyledons</taxon>
        <taxon>Gunneridae</taxon>
        <taxon>Pentapetalae</taxon>
        <taxon>rosids</taxon>
        <taxon>fabids</taxon>
        <taxon>Rosales</taxon>
        <taxon>Rhamnaceae</taxon>
        <taxon>Paliureae</taxon>
        <taxon>Ziziphus</taxon>
    </lineage>
</organism>
<evidence type="ECO:0000256" key="9">
    <source>
        <dbReference type="ARBA" id="ARBA00022840"/>
    </source>
</evidence>
<keyword evidence="13" id="KW-0325">Glycoprotein</keyword>
<keyword evidence="11 14" id="KW-0472">Membrane</keyword>
<evidence type="ECO:0000256" key="6">
    <source>
        <dbReference type="ARBA" id="ARBA00022737"/>
    </source>
</evidence>
<sequence>MLFSQNASKIIFLLLLYYSFSRLLNIVGADPPYPLCSNHSRYADNSSFHHSLNNLFYSLSSNSSVSKFYNTYAGNNLDRVYGLYMCFGNTTIEVCNSCISTASQDILKHCPNRKEAIIWEEHCQLRYSNTNFFSTLDIIGNQAQRNSMNILEPERRRFKDALNITLSRAVKDAVYDPSPDMYAAKKVRYLKSETLYAQVQCTGDLLANDCNTCLQIAINNASSCCNSSLGARIYSKSCYLRYEVYDFDGGAFEEIQMTAKNSKWKIWVTMIFVVSAFLAVTLLGSFVYCLKMKIVSHRGKTKIRWEDIISQEVPLHNIADPNGSEFLYQNFKAGDEQKAMEFPYIDLASIHAATDNFSESNMLGQGGFGPVYKGKLSDGTEIAVKRLSSCSHQGSEEFTNEVLLIMKLQHKNLVRLLGFCVDGEEKLLVYEYMPNGSLDVSLFDSTKCAQLNWSRRLSIINGIAKGMLYLHEDSRLKIIHRDLKASNILLDSNMDPKISDFGMARIVEGSEGEASTCRLVGTYGYMAPEYAMEGLYSVKSDVFSFGVLLLEIITGKRNAGFHDQSKLSHSLLSYAWQLWNEGKAVELMDPSVAESCCPDEFIKCVYLGLMCVQEDACERPTMSAIMLMLEGGTESSTLRQPDRPAFSWGISNEYDQINIDSLSFDRLTGSSDIKANE</sequence>
<feature type="domain" description="Protein kinase" evidence="16">
    <location>
        <begin position="357"/>
        <end position="638"/>
    </location>
</feature>
<evidence type="ECO:0000256" key="12">
    <source>
        <dbReference type="ARBA" id="ARBA00023170"/>
    </source>
</evidence>
<keyword evidence="5 15" id="KW-0732">Signal</keyword>
<evidence type="ECO:0000259" key="16">
    <source>
        <dbReference type="PROSITE" id="PS50011"/>
    </source>
</evidence>
<evidence type="ECO:0000256" key="2">
    <source>
        <dbReference type="ARBA" id="ARBA00022527"/>
    </source>
</evidence>
<protein>
    <submittedName>
        <fullName evidence="19">Cysteine-rich receptor-like protein kinase 10</fullName>
    </submittedName>
</protein>
<reference evidence="19" key="1">
    <citation type="submission" date="2025-08" db="UniProtKB">
        <authorList>
            <consortium name="RefSeq"/>
        </authorList>
    </citation>
    <scope>IDENTIFICATION</scope>
    <source>
        <tissue evidence="19">Seedling</tissue>
    </source>
</reference>
<keyword evidence="18" id="KW-1185">Reference proteome</keyword>
<keyword evidence="12" id="KW-0675">Receptor</keyword>
<dbReference type="InterPro" id="IPR008271">
    <property type="entry name" value="Ser/Thr_kinase_AS"/>
</dbReference>
<evidence type="ECO:0000256" key="4">
    <source>
        <dbReference type="ARBA" id="ARBA00022692"/>
    </source>
</evidence>
<evidence type="ECO:0000256" key="3">
    <source>
        <dbReference type="ARBA" id="ARBA00022679"/>
    </source>
</evidence>
<evidence type="ECO:0000256" key="11">
    <source>
        <dbReference type="ARBA" id="ARBA00023136"/>
    </source>
</evidence>
<evidence type="ECO:0000256" key="10">
    <source>
        <dbReference type="ARBA" id="ARBA00022989"/>
    </source>
</evidence>
<dbReference type="PROSITE" id="PS51473">
    <property type="entry name" value="GNK2"/>
    <property type="match status" value="2"/>
</dbReference>
<keyword evidence="9" id="KW-0067">ATP-binding</keyword>
<dbReference type="InterPro" id="IPR011009">
    <property type="entry name" value="Kinase-like_dom_sf"/>
</dbReference>
<feature type="signal peptide" evidence="15">
    <location>
        <begin position="1"/>
        <end position="29"/>
    </location>
</feature>
<dbReference type="RefSeq" id="XP_048328316.2">
    <property type="nucleotide sequence ID" value="XM_048472359.2"/>
</dbReference>
<keyword evidence="7" id="KW-0547">Nucleotide-binding</keyword>
<dbReference type="Gene3D" id="3.30.430.20">
    <property type="entry name" value="Gnk2 domain, C-X8-C-X2-C motif"/>
    <property type="match status" value="2"/>
</dbReference>
<evidence type="ECO:0000313" key="19">
    <source>
        <dbReference type="RefSeq" id="XP_048328316.2"/>
    </source>
</evidence>
<evidence type="ECO:0000256" key="5">
    <source>
        <dbReference type="ARBA" id="ARBA00022729"/>
    </source>
</evidence>
<proteinExistence type="predicted"/>
<dbReference type="Proteomes" id="UP001652623">
    <property type="component" value="Chromosome 1"/>
</dbReference>
<dbReference type="PANTHER" id="PTHR27002">
    <property type="entry name" value="RECEPTOR-LIKE SERINE/THREONINE-PROTEIN KINASE SD1-8"/>
    <property type="match status" value="1"/>
</dbReference>
<dbReference type="CDD" id="cd14066">
    <property type="entry name" value="STKc_IRAK"/>
    <property type="match status" value="1"/>
</dbReference>
<dbReference type="CDD" id="cd23509">
    <property type="entry name" value="Gnk2-like"/>
    <property type="match status" value="2"/>
</dbReference>
<evidence type="ECO:0000256" key="1">
    <source>
        <dbReference type="ARBA" id="ARBA00004167"/>
    </source>
</evidence>
<feature type="domain" description="Gnk2-homologous" evidence="17">
    <location>
        <begin position="30"/>
        <end position="132"/>
    </location>
</feature>
<keyword evidence="8" id="KW-0418">Kinase</keyword>
<name>A0ABM3IH84_ZIZJJ</name>
<dbReference type="SMART" id="SM00220">
    <property type="entry name" value="S_TKc"/>
    <property type="match status" value="1"/>
</dbReference>